<dbReference type="PANTHER" id="PTHR42928">
    <property type="entry name" value="TRICARBOXYLATE-BINDING PROTEIN"/>
    <property type="match status" value="1"/>
</dbReference>
<dbReference type="Pfam" id="PF03401">
    <property type="entry name" value="TctC"/>
    <property type="match status" value="1"/>
</dbReference>
<dbReference type="CDD" id="cd13578">
    <property type="entry name" value="PBP2_Bug27"/>
    <property type="match status" value="1"/>
</dbReference>
<sequence>MTISLPRRALLSATAGGAFAASRPAGAQSGSDWPNQPIRMVLPYAAGGATDVIGRLLSDTLSQRLPQRVVVENRTGAGGNIGAASVARARPDGATFLFTNTAHAVNRALYARLDYDPAKDLTPVTVLAEGPMVVLVPNSTPTRTFAEFAEHVRAKPGDFGYGSTGTGGMLQLAALLVTRAAGLRMQEIPYRGGAPAAQDLIAGRIEMLVDAGVTGFPLAKSGQVRALAVTSAERSTLMPDVPTMAELGYPEATVSVWQVVLAPTGTPAQILGRMQQEIAGILGDGPLRSRFMDLGAERIVASTPDQARAYVEAEMARWERVLRDAGINPQ</sequence>
<dbReference type="PANTHER" id="PTHR42928:SF5">
    <property type="entry name" value="BLR1237 PROTEIN"/>
    <property type="match status" value="1"/>
</dbReference>
<name>A0ABS7AG48_9PROT</name>
<dbReference type="InterPro" id="IPR005064">
    <property type="entry name" value="BUG"/>
</dbReference>
<dbReference type="Gene3D" id="3.40.190.10">
    <property type="entry name" value="Periplasmic binding protein-like II"/>
    <property type="match status" value="1"/>
</dbReference>
<reference evidence="3 4" key="1">
    <citation type="submission" date="2021-07" db="EMBL/GenBank/DDBJ databases">
        <authorList>
            <person name="So Y."/>
        </authorList>
    </citation>
    <scope>NUCLEOTIDE SEQUENCE [LARGE SCALE GENOMIC DNA]</scope>
    <source>
        <strain evidence="3 4">HJA6</strain>
    </source>
</reference>
<dbReference type="Proteomes" id="UP001196565">
    <property type="component" value="Unassembled WGS sequence"/>
</dbReference>
<evidence type="ECO:0000313" key="3">
    <source>
        <dbReference type="EMBL" id="MBW6401278.1"/>
    </source>
</evidence>
<evidence type="ECO:0000256" key="1">
    <source>
        <dbReference type="ARBA" id="ARBA00006987"/>
    </source>
</evidence>
<accession>A0ABS7AG48</accession>
<feature type="chain" id="PRO_5046465517" evidence="2">
    <location>
        <begin position="21"/>
        <end position="330"/>
    </location>
</feature>
<proteinExistence type="inferred from homology"/>
<keyword evidence="4" id="KW-1185">Reference proteome</keyword>
<organism evidence="3 4">
    <name type="scientific">Roseomonas alba</name>
    <dbReference type="NCBI Taxonomy" id="2846776"/>
    <lineage>
        <taxon>Bacteria</taxon>
        <taxon>Pseudomonadati</taxon>
        <taxon>Pseudomonadota</taxon>
        <taxon>Alphaproteobacteria</taxon>
        <taxon>Acetobacterales</taxon>
        <taxon>Roseomonadaceae</taxon>
        <taxon>Roseomonas</taxon>
    </lineage>
</organism>
<evidence type="ECO:0000256" key="2">
    <source>
        <dbReference type="SAM" id="SignalP"/>
    </source>
</evidence>
<comment type="caution">
    <text evidence="3">The sequence shown here is derived from an EMBL/GenBank/DDBJ whole genome shotgun (WGS) entry which is preliminary data.</text>
</comment>
<feature type="signal peptide" evidence="2">
    <location>
        <begin position="1"/>
        <end position="20"/>
    </location>
</feature>
<protein>
    <submittedName>
        <fullName evidence="3">Tripartite tricarboxylate transporter substrate binding protein</fullName>
    </submittedName>
</protein>
<gene>
    <name evidence="3" type="ORF">KPL78_25700</name>
</gene>
<dbReference type="Gene3D" id="3.40.190.150">
    <property type="entry name" value="Bordetella uptake gene, domain 1"/>
    <property type="match status" value="1"/>
</dbReference>
<dbReference type="SUPFAM" id="SSF53850">
    <property type="entry name" value="Periplasmic binding protein-like II"/>
    <property type="match status" value="1"/>
</dbReference>
<keyword evidence="2" id="KW-0732">Signal</keyword>
<evidence type="ECO:0000313" key="4">
    <source>
        <dbReference type="Proteomes" id="UP001196565"/>
    </source>
</evidence>
<comment type="similarity">
    <text evidence="1">Belongs to the UPF0065 (bug) family.</text>
</comment>
<dbReference type="EMBL" id="JAHYBZ010000011">
    <property type="protein sequence ID" value="MBW6401278.1"/>
    <property type="molecule type" value="Genomic_DNA"/>
</dbReference>
<dbReference type="RefSeq" id="WP_219765860.1">
    <property type="nucleotide sequence ID" value="NZ_JAHYBZ010000011.1"/>
</dbReference>
<dbReference type="InterPro" id="IPR042100">
    <property type="entry name" value="Bug_dom1"/>
</dbReference>
<dbReference type="PIRSF" id="PIRSF017082">
    <property type="entry name" value="YflP"/>
    <property type="match status" value="1"/>
</dbReference>